<protein>
    <submittedName>
        <fullName evidence="2">Uncharacterized protein</fullName>
    </submittedName>
</protein>
<dbReference type="EMBL" id="JAUFQU010000009">
    <property type="protein sequence ID" value="MDN3708951.1"/>
    <property type="molecule type" value="Genomic_DNA"/>
</dbReference>
<dbReference type="EMBL" id="JAUFQU010000001">
    <property type="protein sequence ID" value="MDN3707277.1"/>
    <property type="molecule type" value="Genomic_DNA"/>
</dbReference>
<reference evidence="2" key="1">
    <citation type="journal article" date="2014" name="Int. J. Syst. Evol. Microbiol.">
        <title>Complete genome of a new Firmicutes species belonging to the dominant human colonic microbiota ('Ruminococcus bicirculans') reveals two chromosomes and a selective capacity to utilize plant glucans.</title>
        <authorList>
            <consortium name="NISC Comparative Sequencing Program"/>
            <person name="Wegmann U."/>
            <person name="Louis P."/>
            <person name="Goesmann A."/>
            <person name="Henrissat B."/>
            <person name="Duncan S.H."/>
            <person name="Flint H.J."/>
        </authorList>
    </citation>
    <scope>NUCLEOTIDE SEQUENCE</scope>
    <source>
        <strain evidence="2">CECT 7184</strain>
    </source>
</reference>
<evidence type="ECO:0000313" key="3">
    <source>
        <dbReference type="Proteomes" id="UP001242368"/>
    </source>
</evidence>
<reference evidence="2" key="3">
    <citation type="submission" date="2023-06" db="EMBL/GenBank/DDBJ databases">
        <authorList>
            <person name="Lucena T."/>
            <person name="Sun Q."/>
        </authorList>
    </citation>
    <scope>NUCLEOTIDE SEQUENCE</scope>
    <source>
        <strain evidence="2">CECT 7184</strain>
    </source>
</reference>
<comment type="caution">
    <text evidence="2">The sequence shown here is derived from an EMBL/GenBank/DDBJ whole genome shotgun (WGS) entry which is preliminary data.</text>
</comment>
<reference evidence="3" key="2">
    <citation type="journal article" date="2019" name="Int. J. Syst. Evol. Microbiol.">
        <title>The Global Catalogue of Microorganisms (GCM) 10K type strain sequencing project: providing services to taxonomists for standard genome sequencing and annotation.</title>
        <authorList>
            <consortium name="The Broad Institute Genomics Platform"/>
            <consortium name="The Broad Institute Genome Sequencing Center for Infectious Disease"/>
            <person name="Wu L."/>
            <person name="Ma J."/>
        </authorList>
    </citation>
    <scope>NUCLEOTIDE SEQUENCE [LARGE SCALE GENOMIC DNA]</scope>
    <source>
        <strain evidence="3">CECT 7184</strain>
    </source>
</reference>
<name>A0ABT8CYW5_9FLAO</name>
<gene>
    <name evidence="1" type="ORF">QW060_09025</name>
    <name evidence="2" type="ORF">QW060_17895</name>
</gene>
<dbReference type="Proteomes" id="UP001242368">
    <property type="component" value="Unassembled WGS sequence"/>
</dbReference>
<keyword evidence="3" id="KW-1185">Reference proteome</keyword>
<dbReference type="RefSeq" id="WP_290364797.1">
    <property type="nucleotide sequence ID" value="NZ_JAUFQU010000001.1"/>
</dbReference>
<sequence length="58" mass="6304">MPPPILIPPIPDEALDLVGEEGVLLLTTGATLDCEVLEGAENFRIANCSNCFRNTWFS</sequence>
<accession>A0ABT8CYW5</accession>
<evidence type="ECO:0000313" key="1">
    <source>
        <dbReference type="EMBL" id="MDN3707277.1"/>
    </source>
</evidence>
<proteinExistence type="predicted"/>
<organism evidence="2 3">
    <name type="scientific">Paenimyroides ceti</name>
    <dbReference type="NCBI Taxonomy" id="395087"/>
    <lineage>
        <taxon>Bacteria</taxon>
        <taxon>Pseudomonadati</taxon>
        <taxon>Bacteroidota</taxon>
        <taxon>Flavobacteriia</taxon>
        <taxon>Flavobacteriales</taxon>
        <taxon>Flavobacteriaceae</taxon>
        <taxon>Paenimyroides</taxon>
    </lineage>
</organism>
<evidence type="ECO:0000313" key="2">
    <source>
        <dbReference type="EMBL" id="MDN3708951.1"/>
    </source>
</evidence>